<dbReference type="RefSeq" id="WP_085086242.1">
    <property type="nucleotide sequence ID" value="NZ_FXAK01000005.1"/>
</dbReference>
<evidence type="ECO:0000313" key="6">
    <source>
        <dbReference type="EMBL" id="SMF51292.1"/>
    </source>
</evidence>
<dbReference type="GO" id="GO:0005524">
    <property type="term" value="F:ATP binding"/>
    <property type="evidence" value="ECO:0007669"/>
    <property type="project" value="UniProtKB-KW"/>
</dbReference>
<gene>
    <name evidence="6" type="ORF">SAMN02982917_2788</name>
</gene>
<evidence type="ECO:0000256" key="2">
    <source>
        <dbReference type="ARBA" id="ARBA00022448"/>
    </source>
</evidence>
<dbReference type="InterPro" id="IPR015856">
    <property type="entry name" value="ABC_transpr_CbiO/EcfA_su"/>
</dbReference>
<keyword evidence="4 6" id="KW-0067">ATP-binding</keyword>
<dbReference type="OrthoDB" id="9782163at2"/>
<dbReference type="InterPro" id="IPR003593">
    <property type="entry name" value="AAA+_ATPase"/>
</dbReference>
<proteinExistence type="inferred from homology"/>
<dbReference type="PANTHER" id="PTHR43553:SF24">
    <property type="entry name" value="ENERGY-COUPLING FACTOR TRANSPORTER ATP-BINDING PROTEIN ECFA1"/>
    <property type="match status" value="1"/>
</dbReference>
<dbReference type="SMART" id="SM00382">
    <property type="entry name" value="AAA"/>
    <property type="match status" value="1"/>
</dbReference>
<dbReference type="InterPro" id="IPR003439">
    <property type="entry name" value="ABC_transporter-like_ATP-bd"/>
</dbReference>
<dbReference type="PANTHER" id="PTHR43553">
    <property type="entry name" value="HEAVY METAL TRANSPORTER"/>
    <property type="match status" value="1"/>
</dbReference>
<keyword evidence="2" id="KW-0813">Transport</keyword>
<dbReference type="PROSITE" id="PS00211">
    <property type="entry name" value="ABC_TRANSPORTER_1"/>
    <property type="match status" value="1"/>
</dbReference>
<keyword evidence="3" id="KW-0547">Nucleotide-binding</keyword>
<protein>
    <submittedName>
        <fullName evidence="6">Biotin transport system ATP-binding protein</fullName>
    </submittedName>
</protein>
<dbReference type="PROSITE" id="PS50893">
    <property type="entry name" value="ABC_TRANSPORTER_2"/>
    <property type="match status" value="1"/>
</dbReference>
<dbReference type="InterPro" id="IPR027417">
    <property type="entry name" value="P-loop_NTPase"/>
</dbReference>
<dbReference type="AlphaFoldDB" id="A0A1X7FH16"/>
<dbReference type="EMBL" id="FXAK01000005">
    <property type="protein sequence ID" value="SMF51292.1"/>
    <property type="molecule type" value="Genomic_DNA"/>
</dbReference>
<comment type="similarity">
    <text evidence="1">Belongs to the ABC transporter superfamily.</text>
</comment>
<dbReference type="SUPFAM" id="SSF52540">
    <property type="entry name" value="P-loop containing nucleoside triphosphate hydrolases"/>
    <property type="match status" value="1"/>
</dbReference>
<dbReference type="CDD" id="cd03225">
    <property type="entry name" value="ABC_cobalt_CbiO_domain1"/>
    <property type="match status" value="1"/>
</dbReference>
<feature type="domain" description="ABC transporter" evidence="5">
    <location>
        <begin position="2"/>
        <end position="223"/>
    </location>
</feature>
<dbReference type="InterPro" id="IPR017871">
    <property type="entry name" value="ABC_transporter-like_CS"/>
</dbReference>
<evidence type="ECO:0000259" key="5">
    <source>
        <dbReference type="PROSITE" id="PS50893"/>
    </source>
</evidence>
<evidence type="ECO:0000256" key="4">
    <source>
        <dbReference type="ARBA" id="ARBA00022840"/>
    </source>
</evidence>
<dbReference type="Proteomes" id="UP000192936">
    <property type="component" value="Unassembled WGS sequence"/>
</dbReference>
<dbReference type="Pfam" id="PF00005">
    <property type="entry name" value="ABC_tran"/>
    <property type="match status" value="1"/>
</dbReference>
<dbReference type="STRING" id="286727.SAMN02982917_2788"/>
<dbReference type="InterPro" id="IPR050095">
    <property type="entry name" value="ECF_ABC_transporter_ATP-bd"/>
</dbReference>
<evidence type="ECO:0000256" key="3">
    <source>
        <dbReference type="ARBA" id="ARBA00022741"/>
    </source>
</evidence>
<dbReference type="GO" id="GO:0042626">
    <property type="term" value="F:ATPase-coupled transmembrane transporter activity"/>
    <property type="evidence" value="ECO:0007669"/>
    <property type="project" value="TreeGrafter"/>
</dbReference>
<accession>A0A1X7FH16</accession>
<dbReference type="GO" id="GO:0016887">
    <property type="term" value="F:ATP hydrolysis activity"/>
    <property type="evidence" value="ECO:0007669"/>
    <property type="project" value="InterPro"/>
</dbReference>
<dbReference type="Gene3D" id="3.40.50.300">
    <property type="entry name" value="P-loop containing nucleotide triphosphate hydrolases"/>
    <property type="match status" value="1"/>
</dbReference>
<name>A0A1X7FH16_9PROT</name>
<sequence>MIELRSITHAYGERPVLHDLSLRLTERRIAILGGNGSGKSTLARLLNGLILPTAGTVAVDGLDTRSDGRAVRQRVGFVFQNPDTQIVYPTVEEDLAFGLKARKLPKDEIARRVAGALERYGLDRYRHQPAHQMSGGEKQLLAIAGVLVLEPAYVIFDEPTTLLDLRNRRKVIELLRGLPQTVIVVTHDLDMVRDFDRALVLEDGRVVADGPPAETVPAYIERLG</sequence>
<organism evidence="6 7">
    <name type="scientific">Azospirillum oryzae</name>
    <dbReference type="NCBI Taxonomy" id="286727"/>
    <lineage>
        <taxon>Bacteria</taxon>
        <taxon>Pseudomonadati</taxon>
        <taxon>Pseudomonadota</taxon>
        <taxon>Alphaproteobacteria</taxon>
        <taxon>Rhodospirillales</taxon>
        <taxon>Azospirillaceae</taxon>
        <taxon>Azospirillum</taxon>
    </lineage>
</organism>
<evidence type="ECO:0000256" key="1">
    <source>
        <dbReference type="ARBA" id="ARBA00005417"/>
    </source>
</evidence>
<reference evidence="6 7" key="1">
    <citation type="submission" date="2017-04" db="EMBL/GenBank/DDBJ databases">
        <authorList>
            <person name="Afonso C.L."/>
            <person name="Miller P.J."/>
            <person name="Scott M.A."/>
            <person name="Spackman E."/>
            <person name="Goraichik I."/>
            <person name="Dimitrov K.M."/>
            <person name="Suarez D.L."/>
            <person name="Swayne D.E."/>
        </authorList>
    </citation>
    <scope>NUCLEOTIDE SEQUENCE [LARGE SCALE GENOMIC DNA]</scope>
    <source>
        <strain evidence="6 7">A2P</strain>
    </source>
</reference>
<dbReference type="GO" id="GO:0043190">
    <property type="term" value="C:ATP-binding cassette (ABC) transporter complex"/>
    <property type="evidence" value="ECO:0007669"/>
    <property type="project" value="TreeGrafter"/>
</dbReference>
<evidence type="ECO:0000313" key="7">
    <source>
        <dbReference type="Proteomes" id="UP000192936"/>
    </source>
</evidence>